<evidence type="ECO:0008006" key="5">
    <source>
        <dbReference type="Google" id="ProtNLM"/>
    </source>
</evidence>
<accession>A0A9W7JA03</accession>
<dbReference type="PANTHER" id="PTHR47074">
    <property type="entry name" value="BNAC02G40300D PROTEIN"/>
    <property type="match status" value="1"/>
</dbReference>
<dbReference type="OrthoDB" id="1436539at2759"/>
<gene>
    <name evidence="3" type="ORF">HRI_004751000</name>
</gene>
<dbReference type="InterPro" id="IPR036397">
    <property type="entry name" value="RNaseH_sf"/>
</dbReference>
<evidence type="ECO:0000313" key="4">
    <source>
        <dbReference type="Proteomes" id="UP001165190"/>
    </source>
</evidence>
<dbReference type="GO" id="GO:0003676">
    <property type="term" value="F:nucleic acid binding"/>
    <property type="evidence" value="ECO:0007669"/>
    <property type="project" value="InterPro"/>
</dbReference>
<dbReference type="GO" id="GO:0004523">
    <property type="term" value="F:RNA-DNA hybrid ribonuclease activity"/>
    <property type="evidence" value="ECO:0007669"/>
    <property type="project" value="InterPro"/>
</dbReference>
<protein>
    <recommendedName>
        <fullName evidence="5">RNase H type-1 domain-containing protein</fullName>
    </recommendedName>
</protein>
<name>A0A9W7JA03_HIBTR</name>
<reference evidence="3" key="1">
    <citation type="submission" date="2023-05" db="EMBL/GenBank/DDBJ databases">
        <title>Genome and transcriptome analyses reveal genes involved in the formation of fine ridges on petal epidermal cells in Hibiscus trionum.</title>
        <authorList>
            <person name="Koshimizu S."/>
            <person name="Masuda S."/>
            <person name="Ishii T."/>
            <person name="Shirasu K."/>
            <person name="Hoshino A."/>
            <person name="Arita M."/>
        </authorList>
    </citation>
    <scope>NUCLEOTIDE SEQUENCE</scope>
    <source>
        <strain evidence="3">Hamamatsu line</strain>
    </source>
</reference>
<dbReference type="InterPro" id="IPR026960">
    <property type="entry name" value="RVT-Znf"/>
</dbReference>
<evidence type="ECO:0000313" key="3">
    <source>
        <dbReference type="EMBL" id="GMJ10818.1"/>
    </source>
</evidence>
<proteinExistence type="predicted"/>
<dbReference type="AlphaFoldDB" id="A0A9W7JA03"/>
<evidence type="ECO:0000259" key="2">
    <source>
        <dbReference type="Pfam" id="PF13966"/>
    </source>
</evidence>
<organism evidence="3 4">
    <name type="scientific">Hibiscus trionum</name>
    <name type="common">Flower of an hour</name>
    <dbReference type="NCBI Taxonomy" id="183268"/>
    <lineage>
        <taxon>Eukaryota</taxon>
        <taxon>Viridiplantae</taxon>
        <taxon>Streptophyta</taxon>
        <taxon>Embryophyta</taxon>
        <taxon>Tracheophyta</taxon>
        <taxon>Spermatophyta</taxon>
        <taxon>Magnoliopsida</taxon>
        <taxon>eudicotyledons</taxon>
        <taxon>Gunneridae</taxon>
        <taxon>Pentapetalae</taxon>
        <taxon>rosids</taxon>
        <taxon>malvids</taxon>
        <taxon>Malvales</taxon>
        <taxon>Malvaceae</taxon>
        <taxon>Malvoideae</taxon>
        <taxon>Hibiscus</taxon>
    </lineage>
</organism>
<dbReference type="Pfam" id="PF13456">
    <property type="entry name" value="RVT_3"/>
    <property type="match status" value="1"/>
</dbReference>
<feature type="domain" description="Reverse transcriptase zinc-binding" evidence="2">
    <location>
        <begin position="160"/>
        <end position="245"/>
    </location>
</feature>
<feature type="domain" description="RNase H type-1" evidence="1">
    <location>
        <begin position="354"/>
        <end position="435"/>
    </location>
</feature>
<comment type="caution">
    <text evidence="3">The sequence shown here is derived from an EMBL/GenBank/DDBJ whole genome shotgun (WGS) entry which is preliminary data.</text>
</comment>
<sequence length="441" mass="49773">MCFRDLHDFNIALLGKQIWRLIQSPESLLALVLRSRYFPSGNILEAKSDRRASFAWRGIWQAMHWLQPGFFWRPGIDSRIRIHRDRWGGSSGLSFFGTYQDNEELPLRCRDFMLRNQNAWDDRKIRDYFDWDDAANILKVPISAARRDILLWGFHDTNIYTARSGYLFLRRPSRPLARPCPLWKAIAKSPTLPKIRTFGWRAGRNALPTGDRLAALGMGDGICPFCPTIIETAVHALRDCPGATEVLHLAGFPRTIYGSTESSIALWLERGASLLSRTEFSLLLTIIWNTWNRRNDWVHSQRLQPPWLTLMNSYELLQDYVSATSTNPTAHAQTDPALPRLAWRPPPAGRIKINVDSAFNPVTGAAGFGIVARDATDSILLGRDFFSDDIPDSSSAELLAIVAGVSLGSDAGWHGFHLESDTAMIINKLRNPDHDASILHS</sequence>
<dbReference type="PANTHER" id="PTHR47074:SF11">
    <property type="entry name" value="REVERSE TRANSCRIPTASE-LIKE PROTEIN"/>
    <property type="match status" value="1"/>
</dbReference>
<dbReference type="EMBL" id="BSYR01000057">
    <property type="protein sequence ID" value="GMJ10818.1"/>
    <property type="molecule type" value="Genomic_DNA"/>
</dbReference>
<dbReference type="Gene3D" id="3.30.420.10">
    <property type="entry name" value="Ribonuclease H-like superfamily/Ribonuclease H"/>
    <property type="match status" value="1"/>
</dbReference>
<dbReference type="Pfam" id="PF13966">
    <property type="entry name" value="zf-RVT"/>
    <property type="match status" value="1"/>
</dbReference>
<dbReference type="Proteomes" id="UP001165190">
    <property type="component" value="Unassembled WGS sequence"/>
</dbReference>
<dbReference type="InterPro" id="IPR002156">
    <property type="entry name" value="RNaseH_domain"/>
</dbReference>
<keyword evidence="4" id="KW-1185">Reference proteome</keyword>
<dbReference type="InterPro" id="IPR052929">
    <property type="entry name" value="RNase_H-like_EbsB-rel"/>
</dbReference>
<evidence type="ECO:0000259" key="1">
    <source>
        <dbReference type="Pfam" id="PF13456"/>
    </source>
</evidence>